<dbReference type="Proteomes" id="UP000831290">
    <property type="component" value="Chromosome"/>
</dbReference>
<protein>
    <recommendedName>
        <fullName evidence="5">branched-chain-amino-acid transaminase</fullName>
        <ecNumber evidence="5">2.6.1.42</ecNumber>
    </recommendedName>
</protein>
<comment type="catalytic activity">
    <reaction evidence="6">
        <text>L-valine + 2-oxoglutarate = 3-methyl-2-oxobutanoate + L-glutamate</text>
        <dbReference type="Rhea" id="RHEA:24813"/>
        <dbReference type="ChEBI" id="CHEBI:11851"/>
        <dbReference type="ChEBI" id="CHEBI:16810"/>
        <dbReference type="ChEBI" id="CHEBI:29985"/>
        <dbReference type="ChEBI" id="CHEBI:57762"/>
        <dbReference type="EC" id="2.6.1.42"/>
    </reaction>
</comment>
<dbReference type="AlphaFoldDB" id="A0A9E7A152"/>
<dbReference type="RefSeq" id="WP_255843611.1">
    <property type="nucleotide sequence ID" value="NZ_CP094358.1"/>
</dbReference>
<reference evidence="9" key="1">
    <citation type="submission" date="2022-03" db="EMBL/GenBank/DDBJ databases">
        <title>Description of Abyssus ytuae gen. nov., sp. nov., a novel member of the family Flavobacteriaceae isolated from the sediment of Mariana Trench.</title>
        <authorList>
            <person name="Zhang J."/>
            <person name="Xu X."/>
        </authorList>
    </citation>
    <scope>NUCLEOTIDE SEQUENCE</scope>
    <source>
        <strain evidence="9">MT3330</strain>
    </source>
</reference>
<dbReference type="PANTHER" id="PTHR42743">
    <property type="entry name" value="AMINO-ACID AMINOTRANSFERASE"/>
    <property type="match status" value="1"/>
</dbReference>
<dbReference type="Gene3D" id="3.20.10.10">
    <property type="entry name" value="D-amino Acid Aminotransferase, subunit A, domain 2"/>
    <property type="match status" value="1"/>
</dbReference>
<gene>
    <name evidence="9" type="ORF">MQE35_00745</name>
</gene>
<comment type="catalytic activity">
    <reaction evidence="8">
        <text>L-leucine + 2-oxoglutarate = 4-methyl-2-oxopentanoate + L-glutamate</text>
        <dbReference type="Rhea" id="RHEA:18321"/>
        <dbReference type="ChEBI" id="CHEBI:16810"/>
        <dbReference type="ChEBI" id="CHEBI:17865"/>
        <dbReference type="ChEBI" id="CHEBI:29985"/>
        <dbReference type="ChEBI" id="CHEBI:57427"/>
        <dbReference type="EC" id="2.6.1.42"/>
    </reaction>
</comment>
<dbReference type="EMBL" id="CP094358">
    <property type="protein sequence ID" value="UOB17841.1"/>
    <property type="molecule type" value="Genomic_DNA"/>
</dbReference>
<evidence type="ECO:0000256" key="8">
    <source>
        <dbReference type="ARBA" id="ARBA00049229"/>
    </source>
</evidence>
<keyword evidence="9" id="KW-0808">Transferase</keyword>
<dbReference type="Gene3D" id="3.30.470.10">
    <property type="match status" value="1"/>
</dbReference>
<comment type="pathway">
    <text evidence="3">Amino-acid biosynthesis; L-leucine biosynthesis; L-leucine from 3-methyl-2-oxobutanoate: step 4/4.</text>
</comment>
<comment type="pathway">
    <text evidence="1">Amino-acid biosynthesis; L-isoleucine biosynthesis; L-isoleucine from 2-oxobutanoate: step 4/4.</text>
</comment>
<dbReference type="KEGG" id="fbm:MQE35_00745"/>
<comment type="similarity">
    <text evidence="4">Belongs to the class-IV pyridoxal-phosphate-dependent aminotransferase family.</text>
</comment>
<dbReference type="CDD" id="cd00449">
    <property type="entry name" value="PLPDE_IV"/>
    <property type="match status" value="1"/>
</dbReference>
<dbReference type="InterPro" id="IPR050571">
    <property type="entry name" value="Class-IV_PLP-Dep_Aminotrnsfr"/>
</dbReference>
<evidence type="ECO:0000256" key="2">
    <source>
        <dbReference type="ARBA" id="ARBA00004931"/>
    </source>
</evidence>
<keyword evidence="9" id="KW-0032">Aminotransferase</keyword>
<dbReference type="InterPro" id="IPR043131">
    <property type="entry name" value="BCAT-like_N"/>
</dbReference>
<dbReference type="EC" id="2.6.1.42" evidence="5"/>
<dbReference type="SUPFAM" id="SSF56752">
    <property type="entry name" value="D-aminoacid aminotransferase-like PLP-dependent enzymes"/>
    <property type="match status" value="1"/>
</dbReference>
<dbReference type="InterPro" id="IPR001544">
    <property type="entry name" value="Aminotrans_IV"/>
</dbReference>
<organism evidence="9 10">
    <name type="scientific">Abyssalbus ytuae</name>
    <dbReference type="NCBI Taxonomy" id="2926907"/>
    <lineage>
        <taxon>Bacteria</taxon>
        <taxon>Pseudomonadati</taxon>
        <taxon>Bacteroidota</taxon>
        <taxon>Flavobacteriia</taxon>
        <taxon>Flavobacteriales</taxon>
        <taxon>Flavobacteriaceae</taxon>
        <taxon>Abyssalbus</taxon>
    </lineage>
</organism>
<evidence type="ECO:0000256" key="3">
    <source>
        <dbReference type="ARBA" id="ARBA00005072"/>
    </source>
</evidence>
<dbReference type="PANTHER" id="PTHR42743:SF11">
    <property type="entry name" value="AMINODEOXYCHORISMATE LYASE"/>
    <property type="match status" value="1"/>
</dbReference>
<accession>A0A9E7A152</accession>
<comment type="pathway">
    <text evidence="2">Amino-acid biosynthesis; L-valine biosynthesis; L-valine from pyruvate: step 4/4.</text>
</comment>
<evidence type="ECO:0000256" key="5">
    <source>
        <dbReference type="ARBA" id="ARBA00013053"/>
    </source>
</evidence>
<dbReference type="InterPro" id="IPR043132">
    <property type="entry name" value="BCAT-like_C"/>
</dbReference>
<evidence type="ECO:0000256" key="6">
    <source>
        <dbReference type="ARBA" id="ARBA00048212"/>
    </source>
</evidence>
<proteinExistence type="inferred from homology"/>
<keyword evidence="10" id="KW-1185">Reference proteome</keyword>
<evidence type="ECO:0000256" key="7">
    <source>
        <dbReference type="ARBA" id="ARBA00048798"/>
    </source>
</evidence>
<dbReference type="InterPro" id="IPR036038">
    <property type="entry name" value="Aminotransferase-like"/>
</dbReference>
<comment type="catalytic activity">
    <reaction evidence="7">
        <text>L-isoleucine + 2-oxoglutarate = (S)-3-methyl-2-oxopentanoate + L-glutamate</text>
        <dbReference type="Rhea" id="RHEA:24801"/>
        <dbReference type="ChEBI" id="CHEBI:16810"/>
        <dbReference type="ChEBI" id="CHEBI:29985"/>
        <dbReference type="ChEBI" id="CHEBI:35146"/>
        <dbReference type="ChEBI" id="CHEBI:58045"/>
        <dbReference type="EC" id="2.6.1.42"/>
    </reaction>
</comment>
<evidence type="ECO:0000313" key="10">
    <source>
        <dbReference type="Proteomes" id="UP000831290"/>
    </source>
</evidence>
<dbReference type="Pfam" id="PF01063">
    <property type="entry name" value="Aminotran_4"/>
    <property type="match status" value="1"/>
</dbReference>
<evidence type="ECO:0000256" key="4">
    <source>
        <dbReference type="ARBA" id="ARBA00009320"/>
    </source>
</evidence>
<name>A0A9E7A152_9FLAO</name>
<dbReference type="GO" id="GO:0004084">
    <property type="term" value="F:branched-chain-amino-acid transaminase activity"/>
    <property type="evidence" value="ECO:0007669"/>
    <property type="project" value="UniProtKB-EC"/>
</dbReference>
<evidence type="ECO:0000256" key="1">
    <source>
        <dbReference type="ARBA" id="ARBA00004824"/>
    </source>
</evidence>
<evidence type="ECO:0000313" key="9">
    <source>
        <dbReference type="EMBL" id="UOB17841.1"/>
    </source>
</evidence>
<dbReference type="GO" id="GO:0046394">
    <property type="term" value="P:carboxylic acid biosynthetic process"/>
    <property type="evidence" value="ECO:0007669"/>
    <property type="project" value="UniProtKB-ARBA"/>
</dbReference>
<sequence>MINFNGKIFKDDDLFLNHTNRALKYGDALFETIKVVNSKIFFLEDHYFRLMASMRILRMKIPDNFTMEFFENEMLTTIQSNHKENLAVRVRFTVFRDAKGYYLPHSNNISYIVETDTIDAPFYLLNEKKHEIELYKDYFINSGLLSTLKTNNRIINVIAGIYANENDYDNCLLLNENKNVVEAVNGNIFVISGKTIITPPLTEGCINGILRKQLLNIIDKTNEYTIEERAISPFELQKADELFITNVIKGIQPVTKFRKKQYSNEVGKDLLKKLNVAARLI</sequence>